<gene>
    <name evidence="2" type="ORF">AVDCRST_MAG61-2561</name>
</gene>
<feature type="compositionally biased region" description="Basic residues" evidence="1">
    <location>
        <begin position="125"/>
        <end position="144"/>
    </location>
</feature>
<protein>
    <submittedName>
        <fullName evidence="2">Uncharacterized protein</fullName>
    </submittedName>
</protein>
<evidence type="ECO:0000313" key="2">
    <source>
        <dbReference type="EMBL" id="CAA9325270.1"/>
    </source>
</evidence>
<proteinExistence type="predicted"/>
<dbReference type="EMBL" id="CADCTT010000316">
    <property type="protein sequence ID" value="CAA9325270.1"/>
    <property type="molecule type" value="Genomic_DNA"/>
</dbReference>
<feature type="region of interest" description="Disordered" evidence="1">
    <location>
        <begin position="112"/>
        <end position="144"/>
    </location>
</feature>
<name>A0A6J4L6D2_9ACTN</name>
<dbReference type="AlphaFoldDB" id="A0A6J4L6D2"/>
<feature type="compositionally biased region" description="Low complexity" evidence="1">
    <location>
        <begin position="11"/>
        <end position="46"/>
    </location>
</feature>
<feature type="compositionally biased region" description="Basic residues" evidence="1">
    <location>
        <begin position="188"/>
        <end position="197"/>
    </location>
</feature>
<reference evidence="2" key="1">
    <citation type="submission" date="2020-02" db="EMBL/GenBank/DDBJ databases">
        <authorList>
            <person name="Meier V. D."/>
        </authorList>
    </citation>
    <scope>NUCLEOTIDE SEQUENCE</scope>
    <source>
        <strain evidence="2">AVDCRST_MAG61</strain>
    </source>
</reference>
<organism evidence="2">
    <name type="scientific">uncultured Friedmanniella sp</name>
    <dbReference type="NCBI Taxonomy" id="335381"/>
    <lineage>
        <taxon>Bacteria</taxon>
        <taxon>Bacillati</taxon>
        <taxon>Actinomycetota</taxon>
        <taxon>Actinomycetes</taxon>
        <taxon>Propionibacteriales</taxon>
        <taxon>Nocardioidaceae</taxon>
        <taxon>Friedmanniella</taxon>
        <taxon>environmental samples</taxon>
    </lineage>
</organism>
<feature type="compositionally biased region" description="Low complexity" evidence="1">
    <location>
        <begin position="236"/>
        <end position="247"/>
    </location>
</feature>
<sequence length="268" mass="28484">MYRPQERPVPVRRQPSSRVACSRAALSPSTSAAPAGPGVTAPAVLPSTLSVPQAGEAGQPLGKTGRDFRGWGRRARSAWLPPGEGIRVARFRRGPDDCLRWSRQTGVGGWAPTLRSSSVAGGGRPARRRVHGRHGARPCRVGRRPAVRGDPPLCSCPAALVARRGRECCPADPCARPGRTREAPDGRRARRSTRPPARRPALLRLPEREGPRTGGSAAHHRAARRGPVPRLPSRPHPSLSAPLARAGAAAVTEVGDWPRVVASSAPRP</sequence>
<accession>A0A6J4L6D2</accession>
<evidence type="ECO:0000256" key="1">
    <source>
        <dbReference type="SAM" id="MobiDB-lite"/>
    </source>
</evidence>
<feature type="region of interest" description="Disordered" evidence="1">
    <location>
        <begin position="168"/>
        <end position="247"/>
    </location>
</feature>
<feature type="region of interest" description="Disordered" evidence="1">
    <location>
        <begin position="1"/>
        <end position="69"/>
    </location>
</feature>